<proteinExistence type="predicted"/>
<feature type="non-terminal residue" evidence="1">
    <location>
        <position position="24"/>
    </location>
</feature>
<evidence type="ECO:0000313" key="1">
    <source>
        <dbReference type="EMBL" id="SVD40225.1"/>
    </source>
</evidence>
<dbReference type="EMBL" id="UINC01148381">
    <property type="protein sequence ID" value="SVD40225.1"/>
    <property type="molecule type" value="Genomic_DNA"/>
</dbReference>
<organism evidence="1">
    <name type="scientific">marine metagenome</name>
    <dbReference type="NCBI Taxonomy" id="408172"/>
    <lineage>
        <taxon>unclassified sequences</taxon>
        <taxon>metagenomes</taxon>
        <taxon>ecological metagenomes</taxon>
    </lineage>
</organism>
<sequence>AAPSRRPELVKMAVWYYCAGYTHG</sequence>
<name>A0A382V2H6_9ZZZZ</name>
<feature type="non-terminal residue" evidence="1">
    <location>
        <position position="1"/>
    </location>
</feature>
<protein>
    <submittedName>
        <fullName evidence="1">Uncharacterized protein</fullName>
    </submittedName>
</protein>
<accession>A0A382V2H6</accession>
<gene>
    <name evidence="1" type="ORF">METZ01_LOCUS393079</name>
</gene>
<reference evidence="1" key="1">
    <citation type="submission" date="2018-05" db="EMBL/GenBank/DDBJ databases">
        <authorList>
            <person name="Lanie J.A."/>
            <person name="Ng W.-L."/>
            <person name="Kazmierczak K.M."/>
            <person name="Andrzejewski T.M."/>
            <person name="Davidsen T.M."/>
            <person name="Wayne K.J."/>
            <person name="Tettelin H."/>
            <person name="Glass J.I."/>
            <person name="Rusch D."/>
            <person name="Podicherti R."/>
            <person name="Tsui H.-C.T."/>
            <person name="Winkler M.E."/>
        </authorList>
    </citation>
    <scope>NUCLEOTIDE SEQUENCE</scope>
</reference>
<dbReference type="AlphaFoldDB" id="A0A382V2H6"/>